<evidence type="ECO:0000256" key="2">
    <source>
        <dbReference type="ARBA" id="ARBA00009576"/>
    </source>
</evidence>
<dbReference type="Pfam" id="PF06766">
    <property type="entry name" value="Hydrophobin_2"/>
    <property type="match status" value="1"/>
</dbReference>
<evidence type="ECO:0000256" key="3">
    <source>
        <dbReference type="ARBA" id="ARBA00023157"/>
    </source>
</evidence>
<sequence length="105" mass="10299">MQFTIVAALFASVAMAAPATLNARATVCPTGLLYGVAQCCATSVLGVADLDCSVPNVDALFSTAASSTPSDGADLKRICAESGAAAMCCSIPLAGQGVLCTPVIG</sequence>
<keyword evidence="4" id="KW-0732">Signal</keyword>
<evidence type="ECO:0000313" key="5">
    <source>
        <dbReference type="EMBL" id="CRJ96283.1"/>
    </source>
</evidence>
<keyword evidence="6" id="KW-1185">Reference proteome</keyword>
<dbReference type="CDD" id="cd23508">
    <property type="entry name" value="hydrophobin_II"/>
    <property type="match status" value="1"/>
</dbReference>
<dbReference type="InterPro" id="IPR010636">
    <property type="entry name" value="Class_II_hydrophobin"/>
</dbReference>
<comment type="subcellular location">
    <subcellularLocation>
        <location evidence="1">Cell envelope</location>
    </subcellularLocation>
</comment>
<protein>
    <recommendedName>
        <fullName evidence="7">Hydrophobin</fullName>
    </recommendedName>
</protein>
<dbReference type="PANTHER" id="PTHR42341:SF1">
    <property type="entry name" value="HYDROPHOBIN"/>
    <property type="match status" value="1"/>
</dbReference>
<dbReference type="InterPro" id="IPR036686">
    <property type="entry name" value="Class_II_Hydrophobin_sf"/>
</dbReference>
<dbReference type="AlphaFoldDB" id="A0A0G4KHB1"/>
<dbReference type="Gene3D" id="3.20.120.10">
    <property type="entry name" value="Hydrophobin"/>
    <property type="match status" value="1"/>
</dbReference>
<dbReference type="SUPFAM" id="SSF101751">
    <property type="entry name" value="Hydrophobin II, HfbII"/>
    <property type="match status" value="1"/>
</dbReference>
<accession>A0A0G4KHB1</accession>
<dbReference type="Proteomes" id="UP000044602">
    <property type="component" value="Unassembled WGS sequence"/>
</dbReference>
<evidence type="ECO:0000256" key="1">
    <source>
        <dbReference type="ARBA" id="ARBA00004196"/>
    </source>
</evidence>
<keyword evidence="3" id="KW-1015">Disulfide bond</keyword>
<organism evidence="5 6">
    <name type="scientific">Verticillium longisporum</name>
    <name type="common">Verticillium dahliae var. longisporum</name>
    <dbReference type="NCBI Taxonomy" id="100787"/>
    <lineage>
        <taxon>Eukaryota</taxon>
        <taxon>Fungi</taxon>
        <taxon>Dikarya</taxon>
        <taxon>Ascomycota</taxon>
        <taxon>Pezizomycotina</taxon>
        <taxon>Sordariomycetes</taxon>
        <taxon>Hypocreomycetidae</taxon>
        <taxon>Glomerellales</taxon>
        <taxon>Plectosphaerellaceae</taxon>
        <taxon>Verticillium</taxon>
    </lineage>
</organism>
<dbReference type="GO" id="GO:0005576">
    <property type="term" value="C:extracellular region"/>
    <property type="evidence" value="ECO:0007669"/>
    <property type="project" value="InterPro"/>
</dbReference>
<dbReference type="EMBL" id="CVQH01001113">
    <property type="protein sequence ID" value="CRJ96283.1"/>
    <property type="molecule type" value="Genomic_DNA"/>
</dbReference>
<feature type="chain" id="PRO_5002565790" description="Hydrophobin" evidence="4">
    <location>
        <begin position="17"/>
        <end position="105"/>
    </location>
</feature>
<gene>
    <name evidence="5" type="ORF">BN1708_002125</name>
</gene>
<reference evidence="5 6" key="1">
    <citation type="submission" date="2015-05" db="EMBL/GenBank/DDBJ databases">
        <authorList>
            <person name="Wang D.B."/>
            <person name="Wang M."/>
        </authorList>
    </citation>
    <scope>NUCLEOTIDE SEQUENCE [LARGE SCALE GENOMIC DNA]</scope>
    <source>
        <strain evidence="5">VL1</strain>
    </source>
</reference>
<evidence type="ECO:0008006" key="7">
    <source>
        <dbReference type="Google" id="ProtNLM"/>
    </source>
</evidence>
<dbReference type="PANTHER" id="PTHR42341">
    <property type="entry name" value="HYDROPHOBIN"/>
    <property type="match status" value="1"/>
</dbReference>
<proteinExistence type="inferred from homology"/>
<name>A0A0G4KHB1_VERLO</name>
<evidence type="ECO:0000256" key="4">
    <source>
        <dbReference type="SAM" id="SignalP"/>
    </source>
</evidence>
<evidence type="ECO:0000313" key="6">
    <source>
        <dbReference type="Proteomes" id="UP000044602"/>
    </source>
</evidence>
<feature type="signal peptide" evidence="4">
    <location>
        <begin position="1"/>
        <end position="16"/>
    </location>
</feature>
<comment type="similarity">
    <text evidence="2">Belongs to the cerato-ulmin hydrophobin family.</text>
</comment>
<dbReference type="STRING" id="100787.A0A0G4KHB1"/>